<reference evidence="1 2" key="1">
    <citation type="submission" date="2020-07" db="EMBL/GenBank/DDBJ databases">
        <title>Alkalicella. sp. LB2 genome.</title>
        <authorList>
            <person name="Postec A."/>
            <person name="Quemeneur M."/>
        </authorList>
    </citation>
    <scope>NUCLEOTIDE SEQUENCE [LARGE SCALE GENOMIC DNA]</scope>
    <source>
        <strain evidence="1 2">LB2</strain>
    </source>
</reference>
<keyword evidence="2" id="KW-1185">Reference proteome</keyword>
<dbReference type="RefSeq" id="WP_246451870.1">
    <property type="nucleotide sequence ID" value="NZ_CP058559.1"/>
</dbReference>
<evidence type="ECO:0000313" key="1">
    <source>
        <dbReference type="EMBL" id="QNO13827.1"/>
    </source>
</evidence>
<dbReference type="AlphaFoldDB" id="A0A7G9W565"/>
<accession>A0A7G9W565</accession>
<dbReference type="EMBL" id="CP058559">
    <property type="protein sequence ID" value="QNO13827.1"/>
    <property type="molecule type" value="Genomic_DNA"/>
</dbReference>
<dbReference type="Proteomes" id="UP000516160">
    <property type="component" value="Chromosome"/>
</dbReference>
<dbReference type="Pfam" id="PF10977">
    <property type="entry name" value="DUF2797"/>
    <property type="match status" value="1"/>
</dbReference>
<sequence>MEFKLLRGMLPEYDETINYSIELGEDKLHLNPLIGKTIKIHFNNTKNCIACGREIKKNTFNQGYCYPCFRDLAENDLCIVSPHLCHFHEGTCRDEDFAKKHCFSDHYVYLAISSDVKVGITRKVTLKKRWMDQGAIEAMPIALVPDRRTAGLMEHSLKEYLNDKTNWRKMLKGESTGDLSISLSVVREVIADEFKDYLIEETILKINYPHATPPKLKSLNLEKSPILESKLLGVKGQYLILEEGVLNIRKHRGFNCTIEAAE</sequence>
<evidence type="ECO:0000313" key="2">
    <source>
        <dbReference type="Proteomes" id="UP000516160"/>
    </source>
</evidence>
<proteinExistence type="predicted"/>
<gene>
    <name evidence="1" type="ORF">HYG86_03135</name>
</gene>
<dbReference type="InterPro" id="IPR021246">
    <property type="entry name" value="DUF2797"/>
</dbReference>
<organism evidence="1 2">
    <name type="scientific">Alkalicella caledoniensis</name>
    <dbReference type="NCBI Taxonomy" id="2731377"/>
    <lineage>
        <taxon>Bacteria</taxon>
        <taxon>Bacillati</taxon>
        <taxon>Bacillota</taxon>
        <taxon>Clostridia</taxon>
        <taxon>Eubacteriales</taxon>
        <taxon>Proteinivoracaceae</taxon>
        <taxon>Alkalicella</taxon>
    </lineage>
</organism>
<protein>
    <submittedName>
        <fullName evidence="1">DUF2797 domain-containing protein</fullName>
    </submittedName>
</protein>
<name>A0A7G9W565_ALKCA</name>
<dbReference type="KEGG" id="acae:HYG86_03135"/>